<keyword evidence="1" id="KW-0812">Transmembrane</keyword>
<sequence length="99" mass="11290">MALLRPAGSSGYGYGTGTLLRITILFLVCHNMTAVRVFALLRADFAVFAGAYATRGVVFFMRRGLFRVRRFGIRRLRNEKASPRKFQSGGMFRRFSYKI</sequence>
<dbReference type="EMBL" id="VWXL01000084">
    <property type="protein sequence ID" value="MVB12191.1"/>
    <property type="molecule type" value="Genomic_DNA"/>
</dbReference>
<feature type="transmembrane region" description="Helical" evidence="1">
    <location>
        <begin position="45"/>
        <end position="65"/>
    </location>
</feature>
<dbReference type="Proteomes" id="UP000469440">
    <property type="component" value="Unassembled WGS sequence"/>
</dbReference>
<keyword evidence="3" id="KW-1185">Reference proteome</keyword>
<keyword evidence="1" id="KW-1133">Transmembrane helix</keyword>
<comment type="caution">
    <text evidence="2">The sequence shown here is derived from an EMBL/GenBank/DDBJ whole genome shotgun (WGS) entry which is preliminary data.</text>
</comment>
<evidence type="ECO:0000256" key="1">
    <source>
        <dbReference type="SAM" id="Phobius"/>
    </source>
</evidence>
<name>A0A6N8I253_9FIRM</name>
<proteinExistence type="predicted"/>
<reference evidence="2 3" key="1">
    <citation type="submission" date="2019-09" db="EMBL/GenBank/DDBJ databases">
        <title>Genome sequence of Clostridium sp. EA1.</title>
        <authorList>
            <person name="Poehlein A."/>
            <person name="Bengelsdorf F.R."/>
            <person name="Daniel R."/>
        </authorList>
    </citation>
    <scope>NUCLEOTIDE SEQUENCE [LARGE SCALE GENOMIC DNA]</scope>
    <source>
        <strain evidence="2 3">EA1</strain>
    </source>
</reference>
<feature type="transmembrane region" description="Helical" evidence="1">
    <location>
        <begin position="12"/>
        <end position="33"/>
    </location>
</feature>
<keyword evidence="1" id="KW-0472">Membrane</keyword>
<evidence type="ECO:0000313" key="2">
    <source>
        <dbReference type="EMBL" id="MVB12191.1"/>
    </source>
</evidence>
<protein>
    <submittedName>
        <fullName evidence="2">Uncharacterized protein</fullName>
    </submittedName>
</protein>
<dbReference type="AlphaFoldDB" id="A0A6N8I253"/>
<gene>
    <name evidence="2" type="ORF">CAFE_29230</name>
</gene>
<evidence type="ECO:0000313" key="3">
    <source>
        <dbReference type="Proteomes" id="UP000469440"/>
    </source>
</evidence>
<organism evidence="2 3">
    <name type="scientific">Caproicibacter fermentans</name>
    <dbReference type="NCBI Taxonomy" id="2576756"/>
    <lineage>
        <taxon>Bacteria</taxon>
        <taxon>Bacillati</taxon>
        <taxon>Bacillota</taxon>
        <taxon>Clostridia</taxon>
        <taxon>Eubacteriales</taxon>
        <taxon>Acutalibacteraceae</taxon>
        <taxon>Caproicibacter</taxon>
    </lineage>
</organism>
<accession>A0A6N8I253</accession>